<feature type="compositionally biased region" description="Basic and acidic residues" evidence="10">
    <location>
        <begin position="152"/>
        <end position="164"/>
    </location>
</feature>
<comment type="caution">
    <text evidence="14">The sequence shown here is derived from an EMBL/GenBank/DDBJ whole genome shotgun (WGS) entry which is preliminary data.</text>
</comment>
<keyword evidence="7 9" id="KW-0665">Pyrimidine biosynthesis</keyword>
<proteinExistence type="inferred from homology"/>
<dbReference type="InterPro" id="IPR029062">
    <property type="entry name" value="Class_I_gatase-like"/>
</dbReference>
<feature type="compositionally biased region" description="Acidic residues" evidence="10">
    <location>
        <begin position="281"/>
        <end position="298"/>
    </location>
</feature>
<gene>
    <name evidence="14" type="ORF">MEDL_62111</name>
</gene>
<dbReference type="PROSITE" id="PS51273">
    <property type="entry name" value="GATASE_TYPE_1"/>
    <property type="match status" value="1"/>
</dbReference>
<sequence length="1296" mass="146658">MDRYSKKKSPDDSAKRNLKAEAMQEVLPGYEEYLVLLQERNRLLKRLRKKSKKQIDIERKEQGFSIYVNGANTEMLAKKQKSQAHQETPQDDRPTSGRLKTAGDVSNKRVLNLEDLNAISQLERQKMAERNRAKTAPARERRRNWQAASVEIKTERGENRRIKAPEMITGNYEDDFEDSDDEDDEDSDDEQQMRASMSQYLSDDDSDSDIEIDASKHNRFNKFKSPPKKNTAVEGVKRKGKALEERINEKLELSISDVKKLRQSLCMNASIRESLAREVSSDEELSDRDSPIPEEDEDIIEDLVPATDSVEEKKAPVFKPTDTIVLELDLPQQKKKVQHNLSAARKKDIDDDTNGYRPHRKDPIPSSPRGQKSKVDSVVQANVPSRSKQERPLSANRRNQPEKVDTNEEASAVMAALKAENEKTSKLIRNTPSTPERSKPRPSSLNPQRKSVEARPMRTPTKDKSDVRGSQNVNRSKDGPSVKKSQQVRESNQGRESVNVPQSPRQETSDSFLKNDKLTEIMKKVLLMQPKQQKKLMTVLTKIEGSVENEPKQKPNTPVKATEPVNNMVNRQSKNVRSRKSHSPDEMTEVNIELVSTWGHKEQIGLTELQFFDKNRKLIPISTSNVTVHGARDNSNLVDVLFNGKGKTNKDRNMWCCRYKKGVPVEMCILLPVSSPELLSRIKIWNYNKSMQDLEIGDLEIGVKHARIFIGGELVFDGVIEKGCGNQVFDYGFIINLNEMDDQPSPRSPKPSSPAHVSPTPPSRPTDVYSEPKVQHRPLPKPPSPARQSRTEKLVKASTEMSQQKVSKSPSPVGKSRNEDVIMTKPKPVKFLFWIMMEKLTLTLEIMSASWTSRFIVTTTLQLERSTNMLSTKKEGDYLGKTVQVVPHITDAIMDWVERVAKIPVDGDNQTPEVCIVEVIAKIPVDGDHQTPKVIVCRSTLPIADPVKAKISLFCHVKPQQVFSIHDVSSLFRVPLLLHAQGVSKFLMEKLEINTSSSPFGSRMMMRWKDLSDRHDRLLKESLQHSSLCVSHRLNLRCIEADHLEAAMMKENPSKYHDAWHQLVSANGVLVPGGFGKRGVEGKCLAANWARTNNKPFLGVCLGLQCAVIEYSRNVLGLEDAHSTEFNPKTKNPVVIDMPEHNTGQMGGTMRLGKRKTLFNTESSILRKLYGKQSFVEERHRHRYEVNPTIVSQLEGEGMKFVGRSEDGERMEIMELQGHPYYVGVQYHPEYLSRPMKPSAPYLGLLLASTGKLSTYVTRGFRLSPHLSYSEGNDEELDEEIAQLSIEKSDSVESTS</sequence>
<feature type="compositionally biased region" description="Acidic residues" evidence="10">
    <location>
        <begin position="172"/>
        <end position="190"/>
    </location>
</feature>
<evidence type="ECO:0000313" key="15">
    <source>
        <dbReference type="Proteomes" id="UP000683360"/>
    </source>
</evidence>
<dbReference type="GO" id="GO:0044210">
    <property type="term" value="P:'de novo' CTP biosynthetic process"/>
    <property type="evidence" value="ECO:0007669"/>
    <property type="project" value="UniProtKB-UniRule"/>
</dbReference>
<evidence type="ECO:0000313" key="14">
    <source>
        <dbReference type="EMBL" id="CAG2250435.1"/>
    </source>
</evidence>
<dbReference type="Gene3D" id="3.40.50.300">
    <property type="entry name" value="P-loop containing nucleotide triphosphate hydrolases"/>
    <property type="match status" value="2"/>
</dbReference>
<accession>A0A8S3V6Z6</accession>
<feature type="region of interest" description="Disordered" evidence="10">
    <location>
        <begin position="79"/>
        <end position="105"/>
    </location>
</feature>
<dbReference type="InterPro" id="IPR027417">
    <property type="entry name" value="P-loop_NTPase"/>
</dbReference>
<evidence type="ECO:0000256" key="5">
    <source>
        <dbReference type="ARBA" id="ARBA00022840"/>
    </source>
</evidence>
<feature type="domain" description="CTP synthase N-terminal" evidence="12">
    <location>
        <begin position="931"/>
        <end position="993"/>
    </location>
</feature>
<protein>
    <recommendedName>
        <fullName evidence="9">CTP synthase</fullName>
        <ecNumber evidence="9">6.3.4.2</ecNumber>
    </recommendedName>
    <alternativeName>
        <fullName evidence="9">UTP--ammonia ligase</fullName>
    </alternativeName>
</protein>
<dbReference type="EMBL" id="CAJPWZ010003049">
    <property type="protein sequence ID" value="CAG2250435.1"/>
    <property type="molecule type" value="Genomic_DNA"/>
</dbReference>
<dbReference type="SUPFAM" id="SSF52317">
    <property type="entry name" value="Class I glutamine amidotransferase-like"/>
    <property type="match status" value="1"/>
</dbReference>
<feature type="compositionally biased region" description="Low complexity" evidence="10">
    <location>
        <begin position="805"/>
        <end position="815"/>
    </location>
</feature>
<dbReference type="InterPro" id="IPR004468">
    <property type="entry name" value="CTP_synthase"/>
</dbReference>
<keyword evidence="15" id="KW-1185">Reference proteome</keyword>
<keyword evidence="6 9" id="KW-0315">Glutamine amidotransferase</keyword>
<comment type="catalytic activity">
    <reaction evidence="8 9">
        <text>UTP + L-glutamine + ATP + H2O = CTP + L-glutamate + ADP + phosphate + 2 H(+)</text>
        <dbReference type="Rhea" id="RHEA:26426"/>
        <dbReference type="ChEBI" id="CHEBI:15377"/>
        <dbReference type="ChEBI" id="CHEBI:15378"/>
        <dbReference type="ChEBI" id="CHEBI:29985"/>
        <dbReference type="ChEBI" id="CHEBI:30616"/>
        <dbReference type="ChEBI" id="CHEBI:37563"/>
        <dbReference type="ChEBI" id="CHEBI:43474"/>
        <dbReference type="ChEBI" id="CHEBI:46398"/>
        <dbReference type="ChEBI" id="CHEBI:58359"/>
        <dbReference type="ChEBI" id="CHEBI:456216"/>
        <dbReference type="EC" id="6.3.4.2"/>
    </reaction>
</comment>
<feature type="compositionally biased region" description="Polar residues" evidence="10">
    <location>
        <begin position="483"/>
        <end position="512"/>
    </location>
</feature>
<evidence type="ECO:0000256" key="4">
    <source>
        <dbReference type="ARBA" id="ARBA00022741"/>
    </source>
</evidence>
<dbReference type="InterPro" id="IPR033828">
    <property type="entry name" value="GATase1_CTP_Synthase"/>
</dbReference>
<dbReference type="GO" id="GO:0005524">
    <property type="term" value="F:ATP binding"/>
    <property type="evidence" value="ECO:0007669"/>
    <property type="project" value="UniProtKB-KW"/>
</dbReference>
<evidence type="ECO:0000256" key="8">
    <source>
        <dbReference type="ARBA" id="ARBA00047781"/>
    </source>
</evidence>
<comment type="function">
    <text evidence="9">Catalyzes the ATP-dependent amination of UTP to CTP with either L-glutamine or ammonia as the source of nitrogen.</text>
</comment>
<feature type="region of interest" description="Disordered" evidence="10">
    <location>
        <begin position="327"/>
        <end position="515"/>
    </location>
</feature>
<feature type="region of interest" description="Disordered" evidence="10">
    <location>
        <begin position="124"/>
        <end position="241"/>
    </location>
</feature>
<feature type="compositionally biased region" description="Polar residues" evidence="10">
    <location>
        <begin position="427"/>
        <end position="449"/>
    </location>
</feature>
<feature type="domain" description="Glutamine amidotransferase" evidence="11">
    <location>
        <begin position="1053"/>
        <end position="1239"/>
    </location>
</feature>
<keyword evidence="5 9" id="KW-0067">ATP-binding</keyword>
<comment type="pathway">
    <text evidence="1 9">Pyrimidine metabolism; CTP biosynthesis via de novo pathway; CTP from UDP: step 2/2.</text>
</comment>
<dbReference type="InterPro" id="IPR017926">
    <property type="entry name" value="GATASE"/>
</dbReference>
<evidence type="ECO:0000256" key="7">
    <source>
        <dbReference type="ARBA" id="ARBA00022975"/>
    </source>
</evidence>
<evidence type="ECO:0000259" key="11">
    <source>
        <dbReference type="Pfam" id="PF00117"/>
    </source>
</evidence>
<keyword evidence="4 9" id="KW-0547">Nucleotide-binding</keyword>
<dbReference type="GO" id="GO:0042802">
    <property type="term" value="F:identical protein binding"/>
    <property type="evidence" value="ECO:0007669"/>
    <property type="project" value="TreeGrafter"/>
</dbReference>
<feature type="region of interest" description="Disordered" evidence="10">
    <location>
        <begin position="274"/>
        <end position="298"/>
    </location>
</feature>
<evidence type="ECO:0000256" key="2">
    <source>
        <dbReference type="ARBA" id="ARBA00007533"/>
    </source>
</evidence>
<dbReference type="GO" id="GO:0005737">
    <property type="term" value="C:cytoplasm"/>
    <property type="evidence" value="ECO:0007669"/>
    <property type="project" value="TreeGrafter"/>
</dbReference>
<dbReference type="Pfam" id="PF14652">
    <property type="entry name" value="DUF4457"/>
    <property type="match status" value="1"/>
</dbReference>
<dbReference type="OrthoDB" id="6130539at2759"/>
<evidence type="ECO:0000256" key="6">
    <source>
        <dbReference type="ARBA" id="ARBA00022962"/>
    </source>
</evidence>
<evidence type="ECO:0000259" key="12">
    <source>
        <dbReference type="Pfam" id="PF06418"/>
    </source>
</evidence>
<evidence type="ECO:0000256" key="9">
    <source>
        <dbReference type="RuleBase" id="RU810713"/>
    </source>
</evidence>
<dbReference type="Pfam" id="PF06418">
    <property type="entry name" value="CTP_synth_N"/>
    <property type="match status" value="2"/>
</dbReference>
<dbReference type="PANTHER" id="PTHR11550:SF0">
    <property type="entry name" value="CTP SYNTHASE-RELATED"/>
    <property type="match status" value="1"/>
</dbReference>
<feature type="compositionally biased region" description="Acidic residues" evidence="10">
    <location>
        <begin position="202"/>
        <end position="212"/>
    </location>
</feature>
<feature type="compositionally biased region" description="Basic residues" evidence="10">
    <location>
        <begin position="217"/>
        <end position="227"/>
    </location>
</feature>
<feature type="region of interest" description="Disordered" evidence="10">
    <location>
        <begin position="740"/>
        <end position="818"/>
    </location>
</feature>
<dbReference type="Proteomes" id="UP000683360">
    <property type="component" value="Unassembled WGS sequence"/>
</dbReference>
<dbReference type="Gene3D" id="3.40.50.880">
    <property type="match status" value="1"/>
</dbReference>
<dbReference type="SUPFAM" id="SSF52540">
    <property type="entry name" value="P-loop containing nucleoside triphosphate hydrolases"/>
    <property type="match status" value="1"/>
</dbReference>
<dbReference type="GO" id="GO:0019856">
    <property type="term" value="P:pyrimidine nucleobase biosynthetic process"/>
    <property type="evidence" value="ECO:0007669"/>
    <property type="project" value="TreeGrafter"/>
</dbReference>
<comment type="similarity">
    <text evidence="2 9">Belongs to the CTP synthase family.</text>
</comment>
<dbReference type="InterPro" id="IPR017456">
    <property type="entry name" value="CTP_synthase_N"/>
</dbReference>
<dbReference type="CDD" id="cd01746">
    <property type="entry name" value="GATase1_CTP_Synthase"/>
    <property type="match status" value="1"/>
</dbReference>
<dbReference type="GO" id="GO:0003883">
    <property type="term" value="F:CTP synthase activity"/>
    <property type="evidence" value="ECO:0007669"/>
    <property type="project" value="UniProtKB-UniRule"/>
</dbReference>
<evidence type="ECO:0000256" key="10">
    <source>
        <dbReference type="SAM" id="MobiDB-lite"/>
    </source>
</evidence>
<evidence type="ECO:0000256" key="1">
    <source>
        <dbReference type="ARBA" id="ARBA00005171"/>
    </source>
</evidence>
<dbReference type="Pfam" id="PF00117">
    <property type="entry name" value="GATase"/>
    <property type="match status" value="1"/>
</dbReference>
<name>A0A8S3V6Z6_MYTED</name>
<feature type="region of interest" description="Disordered" evidence="10">
    <location>
        <begin position="1129"/>
        <end position="1150"/>
    </location>
</feature>
<feature type="compositionally biased region" description="Basic and acidic residues" evidence="10">
    <location>
        <begin position="450"/>
        <end position="467"/>
    </location>
</feature>
<dbReference type="GO" id="GO:0097268">
    <property type="term" value="C:cytoophidium"/>
    <property type="evidence" value="ECO:0007669"/>
    <property type="project" value="TreeGrafter"/>
</dbReference>
<organism evidence="14 15">
    <name type="scientific">Mytilus edulis</name>
    <name type="common">Blue mussel</name>
    <dbReference type="NCBI Taxonomy" id="6550"/>
    <lineage>
        <taxon>Eukaryota</taxon>
        <taxon>Metazoa</taxon>
        <taxon>Spiralia</taxon>
        <taxon>Lophotrochozoa</taxon>
        <taxon>Mollusca</taxon>
        <taxon>Bivalvia</taxon>
        <taxon>Autobranchia</taxon>
        <taxon>Pteriomorphia</taxon>
        <taxon>Mytilida</taxon>
        <taxon>Mytiloidea</taxon>
        <taxon>Mytilidae</taxon>
        <taxon>Mytilinae</taxon>
        <taxon>Mytilus</taxon>
    </lineage>
</organism>
<dbReference type="EC" id="6.3.4.2" evidence="9"/>
<dbReference type="FunFam" id="3.40.50.880:FF:000005">
    <property type="entry name" value="CTP synthase"/>
    <property type="match status" value="1"/>
</dbReference>
<feature type="domain" description="CTP synthase N-terminal" evidence="12">
    <location>
        <begin position="868"/>
        <end position="919"/>
    </location>
</feature>
<dbReference type="PANTHER" id="PTHR11550">
    <property type="entry name" value="CTP SYNTHASE"/>
    <property type="match status" value="1"/>
</dbReference>
<evidence type="ECO:0000259" key="13">
    <source>
        <dbReference type="Pfam" id="PF14652"/>
    </source>
</evidence>
<keyword evidence="3 9" id="KW-0436">Ligase</keyword>
<reference evidence="14" key="1">
    <citation type="submission" date="2021-03" db="EMBL/GenBank/DDBJ databases">
        <authorList>
            <person name="Bekaert M."/>
        </authorList>
    </citation>
    <scope>NUCLEOTIDE SEQUENCE</scope>
</reference>
<evidence type="ECO:0000256" key="3">
    <source>
        <dbReference type="ARBA" id="ARBA00022598"/>
    </source>
</evidence>
<feature type="domain" description="KATNIP" evidence="13">
    <location>
        <begin position="592"/>
        <end position="745"/>
    </location>
</feature>
<dbReference type="InterPro" id="IPR027859">
    <property type="entry name" value="KATNIP_dom"/>
</dbReference>